<feature type="transmembrane region" description="Helical" evidence="1">
    <location>
        <begin position="207"/>
        <end position="229"/>
    </location>
</feature>
<protein>
    <recommendedName>
        <fullName evidence="6">GGDEF-domain containing protein</fullName>
    </recommendedName>
</protein>
<feature type="transmembrane region" description="Helical" evidence="1">
    <location>
        <begin position="281"/>
        <end position="300"/>
    </location>
</feature>
<dbReference type="InterPro" id="IPR001633">
    <property type="entry name" value="EAL_dom"/>
</dbReference>
<evidence type="ECO:0000256" key="1">
    <source>
        <dbReference type="SAM" id="Phobius"/>
    </source>
</evidence>
<dbReference type="InterPro" id="IPR035919">
    <property type="entry name" value="EAL_sf"/>
</dbReference>
<evidence type="ECO:0000259" key="2">
    <source>
        <dbReference type="PROSITE" id="PS50883"/>
    </source>
</evidence>
<keyword evidence="1" id="KW-0812">Transmembrane</keyword>
<feature type="transmembrane region" description="Helical" evidence="1">
    <location>
        <begin position="241"/>
        <end position="260"/>
    </location>
</feature>
<reference evidence="4" key="1">
    <citation type="submission" date="2021-01" db="EMBL/GenBank/DDBJ databases">
        <title>Whole genome shotgun sequence of Planosporangium mesophilum NBRC 109066.</title>
        <authorList>
            <person name="Komaki H."/>
            <person name="Tamura T."/>
        </authorList>
    </citation>
    <scope>NUCLEOTIDE SEQUENCE</scope>
    <source>
        <strain evidence="4">NBRC 109066</strain>
    </source>
</reference>
<dbReference type="SUPFAM" id="SSF55073">
    <property type="entry name" value="Nucleotide cyclase"/>
    <property type="match status" value="1"/>
</dbReference>
<dbReference type="AlphaFoldDB" id="A0A8J3TEJ9"/>
<evidence type="ECO:0000313" key="4">
    <source>
        <dbReference type="EMBL" id="GII24864.1"/>
    </source>
</evidence>
<dbReference type="Pfam" id="PF00563">
    <property type="entry name" value="EAL"/>
    <property type="match status" value="1"/>
</dbReference>
<dbReference type="Gene3D" id="3.20.20.450">
    <property type="entry name" value="EAL domain"/>
    <property type="match status" value="1"/>
</dbReference>
<dbReference type="NCBIfam" id="TIGR00254">
    <property type="entry name" value="GGDEF"/>
    <property type="match status" value="1"/>
</dbReference>
<dbReference type="InterPro" id="IPR029787">
    <property type="entry name" value="Nucleotide_cyclase"/>
</dbReference>
<keyword evidence="1" id="KW-1133">Transmembrane helix</keyword>
<dbReference type="Proteomes" id="UP000599074">
    <property type="component" value="Unassembled WGS sequence"/>
</dbReference>
<dbReference type="SUPFAM" id="SSF141868">
    <property type="entry name" value="EAL domain-like"/>
    <property type="match status" value="1"/>
</dbReference>
<dbReference type="PANTHER" id="PTHR44757">
    <property type="entry name" value="DIGUANYLATE CYCLASE DGCP"/>
    <property type="match status" value="1"/>
</dbReference>
<keyword evidence="1" id="KW-0472">Membrane</keyword>
<dbReference type="CDD" id="cd01949">
    <property type="entry name" value="GGDEF"/>
    <property type="match status" value="1"/>
</dbReference>
<dbReference type="PANTHER" id="PTHR44757:SF2">
    <property type="entry name" value="BIOFILM ARCHITECTURE MAINTENANCE PROTEIN MBAA"/>
    <property type="match status" value="1"/>
</dbReference>
<organism evidence="4 5">
    <name type="scientific">Planosporangium mesophilum</name>
    <dbReference type="NCBI Taxonomy" id="689768"/>
    <lineage>
        <taxon>Bacteria</taxon>
        <taxon>Bacillati</taxon>
        <taxon>Actinomycetota</taxon>
        <taxon>Actinomycetes</taxon>
        <taxon>Micromonosporales</taxon>
        <taxon>Micromonosporaceae</taxon>
        <taxon>Planosporangium</taxon>
    </lineage>
</organism>
<evidence type="ECO:0000259" key="3">
    <source>
        <dbReference type="PROSITE" id="PS50887"/>
    </source>
</evidence>
<feature type="transmembrane region" description="Helical" evidence="1">
    <location>
        <begin position="28"/>
        <end position="47"/>
    </location>
</feature>
<dbReference type="PROSITE" id="PS50887">
    <property type="entry name" value="GGDEF"/>
    <property type="match status" value="1"/>
</dbReference>
<dbReference type="Gene3D" id="3.30.70.270">
    <property type="match status" value="1"/>
</dbReference>
<dbReference type="SMART" id="SM00267">
    <property type="entry name" value="GGDEF"/>
    <property type="match status" value="1"/>
</dbReference>
<name>A0A8J3TEJ9_9ACTN</name>
<feature type="transmembrane region" description="Helical" evidence="1">
    <location>
        <begin position="82"/>
        <end position="101"/>
    </location>
</feature>
<dbReference type="Pfam" id="PF00990">
    <property type="entry name" value="GGDEF"/>
    <property type="match status" value="1"/>
</dbReference>
<proteinExistence type="predicted"/>
<feature type="transmembrane region" description="Helical" evidence="1">
    <location>
        <begin position="181"/>
        <end position="200"/>
    </location>
</feature>
<accession>A0A8J3TEJ9</accession>
<keyword evidence="5" id="KW-1185">Reference proteome</keyword>
<evidence type="ECO:0008006" key="6">
    <source>
        <dbReference type="Google" id="ProtNLM"/>
    </source>
</evidence>
<sequence length="796" mass="85147">MGESTVGEPGVRPAALRRDRVTGGQWRAWWRWYLLVGLAVMAVAPTVPAVGRQGLYGFTGLSALAALVIGVRRHRPTAARPWWLFVAGVAASLAASIWWVVEMALTGRLRPGSLGDVLFASAYPLFIAGLITWVRRDRRRSGYESVVDAGLVVSGLLALSWTFVMFPLMSKAAIGHQTPGYLIYPVMDLFVVAMAVRLLFSARVRTVSYLLLVTAAFTLLIADCVGYILTAADATGVDSNFAAPLWVLTYLLLGAAALHPSMARSAGAVERSQAIASPLRIALYALLALVAPAVAIGIVVARGGESPAQDLVMPSVFAATTAVLLVVRLGLLARVAHRRANQLDEHALALSTALSEQQALREELTYRALHDSLTGLGNRALLHERLDAVTGPYGLLLLDLDGFKDINDAYGHPAGDELLVEVAQRLRATVTDGVLVRLGGDEFAVLLEPAGARAVADAMVDSLREPFVSGDRQSELTASVGMLLADAPLPQGEALRRADLALYAAKAAGKNRVQEYTSALAADRDRRTRLITDLRRALAAEELTVHYQPVVELTTGRITAVEALVRWVPPGQPPISPVEFIPVAEESGLIGPLGAWVLRRALRDARMWHQRYGMSVGVNVSARQLREPGIAQLILDELAAQRLPGAALVVEITESVLVVNDGPEAAAVLAVLDRLREHGVRIAVDDFGTGYSSLAYLRTLPVDVLKIDRAFVQGSARGGDPAAFLRAIVQLGRSLGLRTVAEAVETPAQASRLLQMHCTLAQGYFFSRPIAADELGTLLAKTGGRFDTTTIGAIAA</sequence>
<feature type="domain" description="GGDEF" evidence="3">
    <location>
        <begin position="391"/>
        <end position="518"/>
    </location>
</feature>
<feature type="transmembrane region" description="Helical" evidence="1">
    <location>
        <begin position="53"/>
        <end position="70"/>
    </location>
</feature>
<gene>
    <name evidence="4" type="ORF">Pme01_44610</name>
</gene>
<comment type="caution">
    <text evidence="4">The sequence shown here is derived from an EMBL/GenBank/DDBJ whole genome shotgun (WGS) entry which is preliminary data.</text>
</comment>
<dbReference type="EMBL" id="BOON01000043">
    <property type="protein sequence ID" value="GII24864.1"/>
    <property type="molecule type" value="Genomic_DNA"/>
</dbReference>
<feature type="transmembrane region" description="Helical" evidence="1">
    <location>
        <begin position="146"/>
        <end position="169"/>
    </location>
</feature>
<evidence type="ECO:0000313" key="5">
    <source>
        <dbReference type="Proteomes" id="UP000599074"/>
    </source>
</evidence>
<dbReference type="SMART" id="SM00052">
    <property type="entry name" value="EAL"/>
    <property type="match status" value="1"/>
</dbReference>
<feature type="transmembrane region" description="Helical" evidence="1">
    <location>
        <begin position="113"/>
        <end position="134"/>
    </location>
</feature>
<dbReference type="CDD" id="cd01948">
    <property type="entry name" value="EAL"/>
    <property type="match status" value="1"/>
</dbReference>
<dbReference type="InterPro" id="IPR043128">
    <property type="entry name" value="Rev_trsase/Diguanyl_cyclase"/>
</dbReference>
<dbReference type="InterPro" id="IPR000160">
    <property type="entry name" value="GGDEF_dom"/>
</dbReference>
<feature type="transmembrane region" description="Helical" evidence="1">
    <location>
        <begin position="312"/>
        <end position="331"/>
    </location>
</feature>
<dbReference type="RefSeq" id="WP_168113809.1">
    <property type="nucleotide sequence ID" value="NZ_BOON01000043.1"/>
</dbReference>
<dbReference type="PROSITE" id="PS50883">
    <property type="entry name" value="EAL"/>
    <property type="match status" value="1"/>
</dbReference>
<dbReference type="InterPro" id="IPR052155">
    <property type="entry name" value="Biofilm_reg_signaling"/>
</dbReference>
<feature type="domain" description="EAL" evidence="2">
    <location>
        <begin position="527"/>
        <end position="783"/>
    </location>
</feature>